<dbReference type="Proteomes" id="UP000008383">
    <property type="component" value="Unassembled WGS sequence"/>
</dbReference>
<dbReference type="KEGG" id="tve:TRV_04793"/>
<name>D4DCE0_TRIVH</name>
<dbReference type="HOGENOM" id="CLU_3207937_0_0_1"/>
<proteinExistence type="predicted"/>
<reference evidence="3" key="1">
    <citation type="journal article" date="2011" name="Genome Biol.">
        <title>Comparative and functional genomics provide insights into the pathogenicity of dermatophytic fungi.</title>
        <authorList>
            <person name="Burmester A."/>
            <person name="Shelest E."/>
            <person name="Gloeckner G."/>
            <person name="Heddergott C."/>
            <person name="Schindler S."/>
            <person name="Staib P."/>
            <person name="Heidel A."/>
            <person name="Felder M."/>
            <person name="Petzold A."/>
            <person name="Szafranski K."/>
            <person name="Feuermann M."/>
            <person name="Pedruzzi I."/>
            <person name="Priebe S."/>
            <person name="Groth M."/>
            <person name="Winkler R."/>
            <person name="Li W."/>
            <person name="Kniemeyer O."/>
            <person name="Schroeckh V."/>
            <person name="Hertweck C."/>
            <person name="Hube B."/>
            <person name="White T.C."/>
            <person name="Platzer M."/>
            <person name="Guthke R."/>
            <person name="Heitman J."/>
            <person name="Woestemeyer J."/>
            <person name="Zipfel P.F."/>
            <person name="Monod M."/>
            <person name="Brakhage A.A."/>
        </authorList>
    </citation>
    <scope>NUCLEOTIDE SEQUENCE [LARGE SCALE GENOMIC DNA]</scope>
    <source>
        <strain evidence="3">HKI 0517</strain>
    </source>
</reference>
<dbReference type="EMBL" id="ACYE01000244">
    <property type="protein sequence ID" value="EFE40462.1"/>
    <property type="molecule type" value="Genomic_DNA"/>
</dbReference>
<feature type="compositionally biased region" description="Acidic residues" evidence="1">
    <location>
        <begin position="36"/>
        <end position="45"/>
    </location>
</feature>
<comment type="caution">
    <text evidence="2">The sequence shown here is derived from an EMBL/GenBank/DDBJ whole genome shotgun (WGS) entry which is preliminary data.</text>
</comment>
<evidence type="ECO:0000256" key="1">
    <source>
        <dbReference type="SAM" id="MobiDB-lite"/>
    </source>
</evidence>
<keyword evidence="3" id="KW-1185">Reference proteome</keyword>
<dbReference type="RefSeq" id="XP_003021080.1">
    <property type="nucleotide sequence ID" value="XM_003021034.1"/>
</dbReference>
<gene>
    <name evidence="2" type="ORF">TRV_04793</name>
</gene>
<organism evidence="2 3">
    <name type="scientific">Trichophyton verrucosum (strain HKI 0517)</name>
    <dbReference type="NCBI Taxonomy" id="663202"/>
    <lineage>
        <taxon>Eukaryota</taxon>
        <taxon>Fungi</taxon>
        <taxon>Dikarya</taxon>
        <taxon>Ascomycota</taxon>
        <taxon>Pezizomycotina</taxon>
        <taxon>Eurotiomycetes</taxon>
        <taxon>Eurotiomycetidae</taxon>
        <taxon>Onygenales</taxon>
        <taxon>Arthrodermataceae</taxon>
        <taxon>Trichophyton</taxon>
    </lineage>
</organism>
<accession>D4DCE0</accession>
<evidence type="ECO:0000313" key="2">
    <source>
        <dbReference type="EMBL" id="EFE40462.1"/>
    </source>
</evidence>
<protein>
    <submittedName>
        <fullName evidence="2">Uncharacterized protein</fullName>
    </submittedName>
</protein>
<sequence>MHDEKASWLYAHDYGCNLAGSGAGWRPSSSTRREEEDNDDEEEEE</sequence>
<evidence type="ECO:0000313" key="3">
    <source>
        <dbReference type="Proteomes" id="UP000008383"/>
    </source>
</evidence>
<dbReference type="AlphaFoldDB" id="D4DCE0"/>
<dbReference type="GeneID" id="9577943"/>
<feature type="region of interest" description="Disordered" evidence="1">
    <location>
        <begin position="19"/>
        <end position="45"/>
    </location>
</feature>